<evidence type="ECO:0000313" key="2">
    <source>
        <dbReference type="EMBL" id="CAI7998056.1"/>
    </source>
</evidence>
<sequence length="21" mass="2275">MGLESVKDNQTESQPLVSVRG</sequence>
<comment type="caution">
    <text evidence="2">The sequence shown here is derived from an EMBL/GenBank/DDBJ whole genome shotgun (WGS) entry which is preliminary data.</text>
</comment>
<evidence type="ECO:0000313" key="3">
    <source>
        <dbReference type="Proteomes" id="UP001174909"/>
    </source>
</evidence>
<protein>
    <submittedName>
        <fullName evidence="2">Uncharacterized protein</fullName>
    </submittedName>
</protein>
<keyword evidence="3" id="KW-1185">Reference proteome</keyword>
<accession>A0AA35W4N5</accession>
<name>A0AA35W4N5_GEOBA</name>
<dbReference type="EMBL" id="CASHTH010000342">
    <property type="protein sequence ID" value="CAI7998056.1"/>
    <property type="molecule type" value="Genomic_DNA"/>
</dbReference>
<dbReference type="AlphaFoldDB" id="A0AA35W4N5"/>
<organism evidence="2 3">
    <name type="scientific">Geodia barretti</name>
    <name type="common">Barrett's horny sponge</name>
    <dbReference type="NCBI Taxonomy" id="519541"/>
    <lineage>
        <taxon>Eukaryota</taxon>
        <taxon>Metazoa</taxon>
        <taxon>Porifera</taxon>
        <taxon>Demospongiae</taxon>
        <taxon>Heteroscleromorpha</taxon>
        <taxon>Tetractinellida</taxon>
        <taxon>Astrophorina</taxon>
        <taxon>Geodiidae</taxon>
        <taxon>Geodia</taxon>
    </lineage>
</organism>
<proteinExistence type="predicted"/>
<feature type="region of interest" description="Disordered" evidence="1">
    <location>
        <begin position="1"/>
        <end position="21"/>
    </location>
</feature>
<reference evidence="2" key="1">
    <citation type="submission" date="2023-03" db="EMBL/GenBank/DDBJ databases">
        <authorList>
            <person name="Steffen K."/>
            <person name="Cardenas P."/>
        </authorList>
    </citation>
    <scope>NUCLEOTIDE SEQUENCE</scope>
</reference>
<feature type="compositionally biased region" description="Basic and acidic residues" evidence="1">
    <location>
        <begin position="1"/>
        <end position="10"/>
    </location>
</feature>
<feature type="compositionally biased region" description="Polar residues" evidence="1">
    <location>
        <begin position="11"/>
        <end position="21"/>
    </location>
</feature>
<evidence type="ECO:0000256" key="1">
    <source>
        <dbReference type="SAM" id="MobiDB-lite"/>
    </source>
</evidence>
<gene>
    <name evidence="2" type="ORF">GBAR_LOCUS2319</name>
</gene>
<dbReference type="Proteomes" id="UP001174909">
    <property type="component" value="Unassembled WGS sequence"/>
</dbReference>